<name>A0A5K7ZLG8_9BACT</name>
<organism evidence="1 2">
    <name type="scientific">Desulfosarcina ovata subsp. sediminis</name>
    <dbReference type="NCBI Taxonomy" id="885957"/>
    <lineage>
        <taxon>Bacteria</taxon>
        <taxon>Pseudomonadati</taxon>
        <taxon>Thermodesulfobacteriota</taxon>
        <taxon>Desulfobacteria</taxon>
        <taxon>Desulfobacterales</taxon>
        <taxon>Desulfosarcinaceae</taxon>
        <taxon>Desulfosarcina</taxon>
    </lineage>
</organism>
<evidence type="ECO:0000313" key="1">
    <source>
        <dbReference type="EMBL" id="BBO82264.1"/>
    </source>
</evidence>
<dbReference type="KEGG" id="dov:DSCO28_28300"/>
<dbReference type="RefSeq" id="WP_155322774.1">
    <property type="nucleotide sequence ID" value="NZ_AP021876.1"/>
</dbReference>
<reference evidence="1 2" key="1">
    <citation type="submission" date="2019-11" db="EMBL/GenBank/DDBJ databases">
        <title>Comparative genomics of hydrocarbon-degrading Desulfosarcina strains.</title>
        <authorList>
            <person name="Watanabe M."/>
            <person name="Kojima H."/>
            <person name="Fukui M."/>
        </authorList>
    </citation>
    <scope>NUCLEOTIDE SEQUENCE [LARGE SCALE GENOMIC DNA]</scope>
    <source>
        <strain evidence="1 2">28bB2T</strain>
    </source>
</reference>
<protein>
    <submittedName>
        <fullName evidence="1">Uncharacterized protein</fullName>
    </submittedName>
</protein>
<proteinExistence type="predicted"/>
<evidence type="ECO:0000313" key="2">
    <source>
        <dbReference type="Proteomes" id="UP000425960"/>
    </source>
</evidence>
<dbReference type="AlphaFoldDB" id="A0A5K7ZLG8"/>
<dbReference type="Proteomes" id="UP000425960">
    <property type="component" value="Chromosome"/>
</dbReference>
<gene>
    <name evidence="1" type="ORF">DSCO28_28300</name>
</gene>
<sequence>MADKKQTAEENYPLDPVIVIDMSSRPAHTNFSRYLTFEDHAGRRKRLKVAFKKTGSLHWESDSFPDGIDTLKSLTDTGNRSYWDRMVLENRGGRTTLPIDRLRIVMRYQNPPGLSPSHLNHAEIPVVDYPIGMSLLAGHDEICLDEFARRSRYAWAGIEESDPSVVRAVAADLGKSGSDGRGQDPYGRNPKYGGAISLLCSEFVSWYYYELNIKINGKSLRDITGTQQIHDLFKAENTLYRYNSGTHLQAFVHAETNQEYTPQPGDYLERRGPDGAEHSMIMYRWLPGDPDASNTHDRYNRAIVFNGPWPVTLRLVRIHEDEKNDNKDFWLGKVD</sequence>
<dbReference type="EMBL" id="AP021876">
    <property type="protein sequence ID" value="BBO82264.1"/>
    <property type="molecule type" value="Genomic_DNA"/>
</dbReference>
<accession>A0A5K7ZLG8</accession>